<feature type="compositionally biased region" description="Pro residues" evidence="1">
    <location>
        <begin position="136"/>
        <end position="146"/>
    </location>
</feature>
<dbReference type="AlphaFoldDB" id="A0A379PQR7"/>
<feature type="compositionally biased region" description="Polar residues" evidence="1">
    <location>
        <begin position="122"/>
        <end position="131"/>
    </location>
</feature>
<feature type="compositionally biased region" description="Basic and acidic residues" evidence="1">
    <location>
        <begin position="170"/>
        <end position="179"/>
    </location>
</feature>
<evidence type="ECO:0000256" key="1">
    <source>
        <dbReference type="SAM" id="MobiDB-lite"/>
    </source>
</evidence>
<protein>
    <submittedName>
        <fullName evidence="2">Uncharacterized protein</fullName>
    </submittedName>
</protein>
<dbReference type="Proteomes" id="UP000254919">
    <property type="component" value="Unassembled WGS sequence"/>
</dbReference>
<sequence length="179" mass="18305">MNPNPESPLADFLGRTVASVPQQDAGRPVHVHFHLGDSERAAGKVSEATTVRAVRNRFDWVVLVACTVLSFTGGAILGGNAESGRAERLASADAGARASLSQPPPPRGPQPGADLPVPGPSPMQQLRQQLGQGPVVLPPSVPPGTAPLPQAATPRPPTVPAAAAPGPARPARDGFGLER</sequence>
<name>A0A379PQR7_9PROT</name>
<dbReference type="EMBL" id="UGVN01000003">
    <property type="protein sequence ID" value="SUE95449.1"/>
    <property type="molecule type" value="Genomic_DNA"/>
</dbReference>
<gene>
    <name evidence="2" type="ORF">NCTC13291_04336</name>
</gene>
<evidence type="ECO:0000313" key="2">
    <source>
        <dbReference type="EMBL" id="SUE95449.1"/>
    </source>
</evidence>
<organism evidence="2 3">
    <name type="scientific">Roseomonas mucosa</name>
    <dbReference type="NCBI Taxonomy" id="207340"/>
    <lineage>
        <taxon>Bacteria</taxon>
        <taxon>Pseudomonadati</taxon>
        <taxon>Pseudomonadota</taxon>
        <taxon>Alphaproteobacteria</taxon>
        <taxon>Acetobacterales</taxon>
        <taxon>Roseomonadaceae</taxon>
        <taxon>Roseomonas</taxon>
    </lineage>
</organism>
<evidence type="ECO:0000313" key="3">
    <source>
        <dbReference type="Proteomes" id="UP000254919"/>
    </source>
</evidence>
<accession>A0A379PQR7</accession>
<feature type="region of interest" description="Disordered" evidence="1">
    <location>
        <begin position="83"/>
        <end position="179"/>
    </location>
</feature>
<dbReference type="RefSeq" id="WP_027297350.1">
    <property type="nucleotide sequence ID" value="NZ_AP031464.1"/>
</dbReference>
<proteinExistence type="predicted"/>
<reference evidence="2 3" key="1">
    <citation type="submission" date="2018-06" db="EMBL/GenBank/DDBJ databases">
        <authorList>
            <consortium name="Pathogen Informatics"/>
            <person name="Doyle S."/>
        </authorList>
    </citation>
    <scope>NUCLEOTIDE SEQUENCE [LARGE SCALE GENOMIC DNA]</scope>
    <source>
        <strain evidence="2 3">NCTC13291</strain>
    </source>
</reference>